<evidence type="ECO:0000313" key="4">
    <source>
        <dbReference type="Proteomes" id="UP001282474"/>
    </source>
</evidence>
<accession>A0ABU4N3Y0</accession>
<dbReference type="Proteomes" id="UP001282474">
    <property type="component" value="Unassembled WGS sequence"/>
</dbReference>
<dbReference type="RefSeq" id="WP_045560434.1">
    <property type="nucleotide sequence ID" value="NZ_JABXWF010000017.1"/>
</dbReference>
<comment type="caution">
    <text evidence="3">The sequence shown here is derived from an EMBL/GenBank/DDBJ whole genome shotgun (WGS) entry which is preliminary data.</text>
</comment>
<dbReference type="EMBL" id="JARAWJ010000082">
    <property type="protein sequence ID" value="MDX3044409.1"/>
    <property type="molecule type" value="Genomic_DNA"/>
</dbReference>
<evidence type="ECO:0000256" key="1">
    <source>
        <dbReference type="SAM" id="MobiDB-lite"/>
    </source>
</evidence>
<keyword evidence="4" id="KW-1185">Reference proteome</keyword>
<evidence type="ECO:0000259" key="2">
    <source>
        <dbReference type="Pfam" id="PF00903"/>
    </source>
</evidence>
<evidence type="ECO:0000313" key="3">
    <source>
        <dbReference type="EMBL" id="MDX3044409.1"/>
    </source>
</evidence>
<name>A0ABU4N3Y0_9ACTN</name>
<reference evidence="3 4" key="1">
    <citation type="journal article" date="2023" name="Microb. Genom.">
        <title>Mesoterricola silvestris gen. nov., sp. nov., Mesoterricola sediminis sp. nov., Geothrix oryzae sp. nov., Geothrix edaphica sp. nov., Geothrix rubra sp. nov., and Geothrix limicola sp. nov., six novel members of Acidobacteriota isolated from soils.</title>
        <authorList>
            <person name="Weisberg A.J."/>
            <person name="Pearce E."/>
            <person name="Kramer C.G."/>
            <person name="Chang J.H."/>
            <person name="Clarke C.R."/>
        </authorList>
    </citation>
    <scope>NUCLEOTIDE SEQUENCE [LARGE SCALE GENOMIC DNA]</scope>
    <source>
        <strain evidence="3 4">NE20-4-1</strain>
    </source>
</reference>
<feature type="region of interest" description="Disordered" evidence="1">
    <location>
        <begin position="84"/>
        <end position="104"/>
    </location>
</feature>
<protein>
    <submittedName>
        <fullName evidence="3">Glyoxalase/bleomycin resistance/dioxygenase family protein</fullName>
    </submittedName>
</protein>
<gene>
    <name evidence="3" type="ORF">PV383_45720</name>
</gene>
<feature type="compositionally biased region" description="Basic and acidic residues" evidence="1">
    <location>
        <begin position="90"/>
        <end position="104"/>
    </location>
</feature>
<dbReference type="SUPFAM" id="SSF54593">
    <property type="entry name" value="Glyoxalase/Bleomycin resistance protein/Dihydroxybiphenyl dioxygenase"/>
    <property type="match status" value="1"/>
</dbReference>
<dbReference type="Gene3D" id="3.10.180.10">
    <property type="entry name" value="2,3-Dihydroxybiphenyl 1,2-Dioxygenase, domain 1"/>
    <property type="match status" value="1"/>
</dbReference>
<dbReference type="InterPro" id="IPR004360">
    <property type="entry name" value="Glyas_Fos-R_dOase_dom"/>
</dbReference>
<feature type="domain" description="Glyoxalase/fosfomycin resistance/dioxygenase" evidence="2">
    <location>
        <begin position="12"/>
        <end position="70"/>
    </location>
</feature>
<organism evidence="3 4">
    <name type="scientific">Streptomyces caniscabiei</name>
    <dbReference type="NCBI Taxonomy" id="2746961"/>
    <lineage>
        <taxon>Bacteria</taxon>
        <taxon>Bacillati</taxon>
        <taxon>Actinomycetota</taxon>
        <taxon>Actinomycetes</taxon>
        <taxon>Kitasatosporales</taxon>
        <taxon>Streptomycetaceae</taxon>
        <taxon>Streptomyces</taxon>
    </lineage>
</organism>
<sequence length="104" mass="11467">MSDSDTPRVTLLVVYSPRPDECRRFYQDLGLDFTRERHGEGPEHHAAVLGGGTVLELYPARPDRRTDALRLGLAVDGTRAVPPLSPGRHLLTDPDGRTVEVHAT</sequence>
<dbReference type="InterPro" id="IPR029068">
    <property type="entry name" value="Glyas_Bleomycin-R_OHBP_Dase"/>
</dbReference>
<dbReference type="Pfam" id="PF00903">
    <property type="entry name" value="Glyoxalase"/>
    <property type="match status" value="1"/>
</dbReference>
<proteinExistence type="predicted"/>